<dbReference type="RefSeq" id="WP_012623038.1">
    <property type="nucleotide sequence ID" value="NC_011879.1"/>
</dbReference>
<name>B8HHX4_PSECP</name>
<keyword evidence="2" id="KW-1185">Reference proteome</keyword>
<accession>B8HHX4</accession>
<protein>
    <submittedName>
        <fullName evidence="1">Uncharacterized protein</fullName>
    </submittedName>
</protein>
<dbReference type="EMBL" id="CP001342">
    <property type="protein sequence ID" value="ACL42021.1"/>
    <property type="molecule type" value="Genomic_DNA"/>
</dbReference>
<geneLocation type="plasmid" evidence="1 2">
    <name>pACHL01</name>
</geneLocation>
<sequence>MNSAKTTIIDESINALLTPAVIERTAEVLAELEPDNLPNGFDPFALNSVYSVNSWFGSTAGPFGGVGGAAMTVFRLTVIFSPEIMLLFANDRFYGVAGFRAELLGELDPDQFLRITV</sequence>
<dbReference type="AlphaFoldDB" id="B8HHX4"/>
<dbReference type="HOGENOM" id="CLU_2079879_0_0_11"/>
<organism evidence="1 2">
    <name type="scientific">Pseudarthrobacter chlorophenolicus (strain ATCC 700700 / DSM 12829 / CIP 107037 / JCM 12360 / KCTC 9906 / NCIMB 13794 / A6)</name>
    <name type="common">Arthrobacter chlorophenolicus</name>
    <dbReference type="NCBI Taxonomy" id="452863"/>
    <lineage>
        <taxon>Bacteria</taxon>
        <taxon>Bacillati</taxon>
        <taxon>Actinomycetota</taxon>
        <taxon>Actinomycetes</taxon>
        <taxon>Micrococcales</taxon>
        <taxon>Micrococcaceae</taxon>
        <taxon>Pseudarthrobacter</taxon>
    </lineage>
</organism>
<dbReference type="KEGG" id="ach:Achl_4070"/>
<proteinExistence type="predicted"/>
<evidence type="ECO:0000313" key="1">
    <source>
        <dbReference type="EMBL" id="ACL42021.1"/>
    </source>
</evidence>
<keyword evidence="1" id="KW-0614">Plasmid</keyword>
<reference evidence="1" key="1">
    <citation type="submission" date="2009-01" db="EMBL/GenBank/DDBJ databases">
        <title>Complete sequence of plasmid1 of Arthrobacter chlorophenolicus A6.</title>
        <authorList>
            <consortium name="US DOE Joint Genome Institute"/>
            <person name="Lucas S."/>
            <person name="Copeland A."/>
            <person name="Lapidus A."/>
            <person name="Glavina del Rio T."/>
            <person name="Tice H."/>
            <person name="Bruce D."/>
            <person name="Goodwin L."/>
            <person name="Pitluck S."/>
            <person name="Goltsman E."/>
            <person name="Clum A."/>
            <person name="Larimer F."/>
            <person name="Land M."/>
            <person name="Hauser L."/>
            <person name="Kyrpides N."/>
            <person name="Mikhailova N."/>
            <person name="Jansson J."/>
            <person name="Richardson P."/>
        </authorList>
    </citation>
    <scope>NUCLEOTIDE SEQUENCE [LARGE SCALE GENOMIC DNA]</scope>
    <source>
        <strain evidence="1">A6</strain>
        <plasmid evidence="1">pACHL01</plasmid>
    </source>
</reference>
<dbReference type="Proteomes" id="UP000002505">
    <property type="component" value="Plasmid pACHL01"/>
</dbReference>
<evidence type="ECO:0000313" key="2">
    <source>
        <dbReference type="Proteomes" id="UP000002505"/>
    </source>
</evidence>
<gene>
    <name evidence="1" type="ordered locus">Achl_4070</name>
</gene>